<accession>A0AAW9RBA0</accession>
<evidence type="ECO:0000313" key="1">
    <source>
        <dbReference type="EMBL" id="MEJ8566544.1"/>
    </source>
</evidence>
<dbReference type="Pfam" id="PF07586">
    <property type="entry name" value="HXXSHH"/>
    <property type="match status" value="1"/>
</dbReference>
<organism evidence="1 2">
    <name type="scientific">Elongatibacter sediminis</name>
    <dbReference type="NCBI Taxonomy" id="3119006"/>
    <lineage>
        <taxon>Bacteria</taxon>
        <taxon>Pseudomonadati</taxon>
        <taxon>Pseudomonadota</taxon>
        <taxon>Gammaproteobacteria</taxon>
        <taxon>Chromatiales</taxon>
        <taxon>Wenzhouxiangellaceae</taxon>
        <taxon>Elongatibacter</taxon>
    </lineage>
</organism>
<reference evidence="1 2" key="1">
    <citation type="submission" date="2024-02" db="EMBL/GenBank/DDBJ databases">
        <title>A novel Wenzhouxiangellaceae bacterium, isolated from coastal sediments.</title>
        <authorList>
            <person name="Du Z.-J."/>
            <person name="Ye Y.-Q."/>
            <person name="Zhang X.-Y."/>
        </authorList>
    </citation>
    <scope>NUCLEOTIDE SEQUENCE [LARGE SCALE GENOMIC DNA]</scope>
    <source>
        <strain evidence="1 2">CH-27</strain>
    </source>
</reference>
<protein>
    <submittedName>
        <fullName evidence="1">DUF1552 domain-containing protein</fullName>
    </submittedName>
</protein>
<dbReference type="AlphaFoldDB" id="A0AAW9RBA0"/>
<keyword evidence="2" id="KW-1185">Reference proteome</keyword>
<dbReference type="Proteomes" id="UP001359886">
    <property type="component" value="Unassembled WGS sequence"/>
</dbReference>
<proteinExistence type="predicted"/>
<dbReference type="EMBL" id="JAZHOG010000001">
    <property type="protein sequence ID" value="MEJ8566544.1"/>
    <property type="molecule type" value="Genomic_DNA"/>
</dbReference>
<dbReference type="RefSeq" id="WP_354693861.1">
    <property type="nucleotide sequence ID" value="NZ_JAZHOG010000001.1"/>
</dbReference>
<dbReference type="InterPro" id="IPR006311">
    <property type="entry name" value="TAT_signal"/>
</dbReference>
<comment type="caution">
    <text evidence="1">The sequence shown here is derived from an EMBL/GenBank/DDBJ whole genome shotgun (WGS) entry which is preliminary data.</text>
</comment>
<name>A0AAW9RBA0_9GAMM</name>
<evidence type="ECO:0000313" key="2">
    <source>
        <dbReference type="Proteomes" id="UP001359886"/>
    </source>
</evidence>
<dbReference type="PROSITE" id="PS51318">
    <property type="entry name" value="TAT"/>
    <property type="match status" value="1"/>
</dbReference>
<sequence length="448" mass="48649">MTLKTFSRRRMLRGLAAGGAISVGLPFLDCFLNENGTALASTGTRLPVRFGTWYWGLGLPPGHWEPQPTANGSYEFPALLSMLSPYREKLTVFSGMRVDADGKSTEPHDSGANCIFTGVMSQHTAAPGKSLDQSIAEVIGGGTRFRSIQMVCNGNPEVSMSSTGANAVNPSEVSPLALYTRIFGQGFTEPGADSFTPDPEIMVRESALSAVGEQRRELLQLVGAEDRRRLDQYFTSLRDLENKLAVELSEPEPMPACSVPEPPEEVADRSVMIDDVKRRHDLFAELLAHALACGQTRVFNLALSHGNANIRKKGNPTHHHAHSHEEPVDEQLGYQPMTTWFSLEYMKLLGNMLATLENFREGDGSLLDNVLMYIPTDHGNARLHSLQDIPLFLAGGAGGRVHTGQYLPLRGQTITRVGLTVQQLMGVPVGSWGTGANEVSSPIGEIVA</sequence>
<dbReference type="InterPro" id="IPR011447">
    <property type="entry name" value="DUF1552"/>
</dbReference>
<gene>
    <name evidence="1" type="ORF">V3330_02795</name>
</gene>